<name>A0A2P5XHE8_GOSBA</name>
<evidence type="ECO:0000256" key="1">
    <source>
        <dbReference type="SAM" id="MobiDB-lite"/>
    </source>
</evidence>
<protein>
    <submittedName>
        <fullName evidence="2">Uncharacterized protein</fullName>
    </submittedName>
</protein>
<evidence type="ECO:0000313" key="3">
    <source>
        <dbReference type="Proteomes" id="UP000239757"/>
    </source>
</evidence>
<feature type="region of interest" description="Disordered" evidence="1">
    <location>
        <begin position="70"/>
        <end position="114"/>
    </location>
</feature>
<reference evidence="2 3" key="1">
    <citation type="submission" date="2015-01" db="EMBL/GenBank/DDBJ databases">
        <title>Genome of allotetraploid Gossypium barbadense reveals genomic plasticity and fiber elongation in cotton evolution.</title>
        <authorList>
            <person name="Chen X."/>
            <person name="Liu X."/>
            <person name="Zhao B."/>
            <person name="Zheng H."/>
            <person name="Hu Y."/>
            <person name="Lu G."/>
            <person name="Yang C."/>
            <person name="Chen J."/>
            <person name="Shan C."/>
            <person name="Zhang L."/>
            <person name="Zhou Y."/>
            <person name="Wang L."/>
            <person name="Guo W."/>
            <person name="Bai Y."/>
            <person name="Ruan J."/>
            <person name="Shangguan X."/>
            <person name="Mao Y."/>
            <person name="Jiang J."/>
            <person name="Zhu Y."/>
            <person name="Lei J."/>
            <person name="Kang H."/>
            <person name="Chen S."/>
            <person name="He X."/>
            <person name="Wang R."/>
            <person name="Wang Y."/>
            <person name="Chen J."/>
            <person name="Wang L."/>
            <person name="Yu S."/>
            <person name="Wang B."/>
            <person name="Wei J."/>
            <person name="Song S."/>
            <person name="Lu X."/>
            <person name="Gao Z."/>
            <person name="Gu W."/>
            <person name="Deng X."/>
            <person name="Ma D."/>
            <person name="Wang S."/>
            <person name="Liang W."/>
            <person name="Fang L."/>
            <person name="Cai C."/>
            <person name="Zhu X."/>
            <person name="Zhou B."/>
            <person name="Zhang Y."/>
            <person name="Chen Z."/>
            <person name="Xu S."/>
            <person name="Zhu R."/>
            <person name="Wang S."/>
            <person name="Zhang T."/>
            <person name="Zhao G."/>
        </authorList>
    </citation>
    <scope>NUCLEOTIDE SEQUENCE [LARGE SCALE GENOMIC DNA]</scope>
    <source>
        <strain evidence="3">cv. Xinhai21</strain>
        <tissue evidence="2">Leaf</tissue>
    </source>
</reference>
<dbReference type="EMBL" id="KZ664858">
    <property type="protein sequence ID" value="PPS02773.1"/>
    <property type="molecule type" value="Genomic_DNA"/>
</dbReference>
<gene>
    <name evidence="2" type="ORF">GOBAR_AA17888</name>
</gene>
<proteinExistence type="predicted"/>
<dbReference type="AlphaFoldDB" id="A0A2P5XHE8"/>
<dbReference type="Proteomes" id="UP000239757">
    <property type="component" value="Unassembled WGS sequence"/>
</dbReference>
<feature type="compositionally biased region" description="Polar residues" evidence="1">
    <location>
        <begin position="105"/>
        <end position="114"/>
    </location>
</feature>
<organism evidence="2 3">
    <name type="scientific">Gossypium barbadense</name>
    <name type="common">Sea Island cotton</name>
    <name type="synonym">Hibiscus barbadensis</name>
    <dbReference type="NCBI Taxonomy" id="3634"/>
    <lineage>
        <taxon>Eukaryota</taxon>
        <taxon>Viridiplantae</taxon>
        <taxon>Streptophyta</taxon>
        <taxon>Embryophyta</taxon>
        <taxon>Tracheophyta</taxon>
        <taxon>Spermatophyta</taxon>
        <taxon>Magnoliopsida</taxon>
        <taxon>eudicotyledons</taxon>
        <taxon>Gunneridae</taxon>
        <taxon>Pentapetalae</taxon>
        <taxon>rosids</taxon>
        <taxon>malvids</taxon>
        <taxon>Malvales</taxon>
        <taxon>Malvaceae</taxon>
        <taxon>Malvoideae</taxon>
        <taxon>Gossypium</taxon>
    </lineage>
</organism>
<evidence type="ECO:0000313" key="2">
    <source>
        <dbReference type="EMBL" id="PPS02773.1"/>
    </source>
</evidence>
<accession>A0A2P5XHE8</accession>
<sequence length="283" mass="29607">MVGDRRLDGRRCRRAKGRTAGAVVGGRRAGGRRGTEVFRDWDRRHSVCRDWIGAGTELFFLSLGPAEEPQDCASPIPVGKSSKGNPCESSSDKDVAGLRTPGEETLSSSTERNSSRYLDTSWKGRAFSSTVLKLARTLPVKVGTTRSSAVQLVLTQVLNVIPTCSSSTGSGVGTLWMCGRTECETGPAALSVTAAVLSTVDKGYLVTLARTEAGTNEVAGTVGVGGSESSQSQGCPVELVRFVLLLVLCCTVDGRSHDGAGQVALPLGSPVITTTGRCSTPGW</sequence>